<organism evidence="11 12">
    <name type="scientific">Vibrio kanaloae</name>
    <dbReference type="NCBI Taxonomy" id="170673"/>
    <lineage>
        <taxon>Bacteria</taxon>
        <taxon>Pseudomonadati</taxon>
        <taxon>Pseudomonadota</taxon>
        <taxon>Gammaproteobacteria</taxon>
        <taxon>Vibrionales</taxon>
        <taxon>Vibrionaceae</taxon>
        <taxon>Vibrio</taxon>
    </lineage>
</organism>
<keyword evidence="6 11" id="KW-0695">RNA-directed DNA polymerase</keyword>
<evidence type="ECO:0000256" key="6">
    <source>
        <dbReference type="ARBA" id="ARBA00022918"/>
    </source>
</evidence>
<dbReference type="Proteomes" id="UP000305234">
    <property type="component" value="Unassembled WGS sequence"/>
</dbReference>
<dbReference type="SUPFAM" id="SSF56672">
    <property type="entry name" value="DNA/RNA polymerases"/>
    <property type="match status" value="1"/>
</dbReference>
<dbReference type="GO" id="GO:0003723">
    <property type="term" value="F:RNA binding"/>
    <property type="evidence" value="ECO:0007669"/>
    <property type="project" value="InterPro"/>
</dbReference>
<evidence type="ECO:0000256" key="2">
    <source>
        <dbReference type="ARBA" id="ARBA00022679"/>
    </source>
</evidence>
<evidence type="ECO:0000256" key="1">
    <source>
        <dbReference type="ARBA" id="ARBA00012493"/>
    </source>
</evidence>
<evidence type="ECO:0000313" key="11">
    <source>
        <dbReference type="EMBL" id="TKF26584.1"/>
    </source>
</evidence>
<reference evidence="11 12" key="1">
    <citation type="submission" date="2019-04" db="EMBL/GenBank/DDBJ databases">
        <title>A reverse ecology approach based on a biological definition of microbial populations.</title>
        <authorList>
            <person name="Arevalo P."/>
            <person name="Vaninsberghe D."/>
            <person name="Elsherbini J."/>
            <person name="Gore J."/>
            <person name="Polz M."/>
        </authorList>
    </citation>
    <scope>NUCLEOTIDE SEQUENCE [LARGE SCALE GENOMIC DNA]</scope>
    <source>
        <strain evidence="11 12">10N.261.46.E4</strain>
    </source>
</reference>
<protein>
    <recommendedName>
        <fullName evidence="1">RNA-directed DNA polymerase</fullName>
        <ecNumber evidence="1">2.7.7.49</ecNumber>
    </recommendedName>
</protein>
<keyword evidence="4" id="KW-0479">Metal-binding</keyword>
<keyword evidence="7" id="KW-0051">Antiviral defense</keyword>
<dbReference type="InterPro" id="IPR000477">
    <property type="entry name" value="RT_dom"/>
</dbReference>
<evidence type="ECO:0000256" key="5">
    <source>
        <dbReference type="ARBA" id="ARBA00022842"/>
    </source>
</evidence>
<evidence type="ECO:0000256" key="9">
    <source>
        <dbReference type="ARBA" id="ARBA00048173"/>
    </source>
</evidence>
<proteinExistence type="inferred from homology"/>
<keyword evidence="2" id="KW-0808">Transferase</keyword>
<evidence type="ECO:0000259" key="10">
    <source>
        <dbReference type="PROSITE" id="PS50878"/>
    </source>
</evidence>
<name>A0A4U1YY68_9VIBR</name>
<keyword evidence="3" id="KW-0548">Nucleotidyltransferase</keyword>
<dbReference type="GO" id="GO:0003964">
    <property type="term" value="F:RNA-directed DNA polymerase activity"/>
    <property type="evidence" value="ECO:0007669"/>
    <property type="project" value="UniProtKB-KW"/>
</dbReference>
<evidence type="ECO:0000256" key="8">
    <source>
        <dbReference type="ARBA" id="ARBA00034120"/>
    </source>
</evidence>
<dbReference type="AlphaFoldDB" id="A0A4U1YY68"/>
<evidence type="ECO:0000256" key="3">
    <source>
        <dbReference type="ARBA" id="ARBA00022695"/>
    </source>
</evidence>
<comment type="similarity">
    <text evidence="8">Belongs to the bacterial reverse transcriptase family.</text>
</comment>
<dbReference type="PROSITE" id="PS50878">
    <property type="entry name" value="RT_POL"/>
    <property type="match status" value="1"/>
</dbReference>
<evidence type="ECO:0000256" key="4">
    <source>
        <dbReference type="ARBA" id="ARBA00022723"/>
    </source>
</evidence>
<dbReference type="InterPro" id="IPR043502">
    <property type="entry name" value="DNA/RNA_pol_sf"/>
</dbReference>
<dbReference type="GO" id="GO:0046872">
    <property type="term" value="F:metal ion binding"/>
    <property type="evidence" value="ECO:0007669"/>
    <property type="project" value="UniProtKB-KW"/>
</dbReference>
<comment type="catalytic activity">
    <reaction evidence="9">
        <text>DNA(n) + a 2'-deoxyribonucleoside 5'-triphosphate = DNA(n+1) + diphosphate</text>
        <dbReference type="Rhea" id="RHEA:22508"/>
        <dbReference type="Rhea" id="RHEA-COMP:17339"/>
        <dbReference type="Rhea" id="RHEA-COMP:17340"/>
        <dbReference type="ChEBI" id="CHEBI:33019"/>
        <dbReference type="ChEBI" id="CHEBI:61560"/>
        <dbReference type="ChEBI" id="CHEBI:173112"/>
        <dbReference type="EC" id="2.7.7.49"/>
    </reaction>
</comment>
<keyword evidence="5" id="KW-0460">Magnesium</keyword>
<evidence type="ECO:0000256" key="7">
    <source>
        <dbReference type="ARBA" id="ARBA00023118"/>
    </source>
</evidence>
<dbReference type="EMBL" id="SYUW01000019">
    <property type="protein sequence ID" value="TKF26584.1"/>
    <property type="molecule type" value="Genomic_DNA"/>
</dbReference>
<dbReference type="PANTHER" id="PTHR34047:SF7">
    <property type="entry name" value="RNA-DIRECTED DNA POLYMERASE"/>
    <property type="match status" value="1"/>
</dbReference>
<dbReference type="PANTHER" id="PTHR34047">
    <property type="entry name" value="NUCLEAR INTRON MATURASE 1, MITOCHONDRIAL-RELATED"/>
    <property type="match status" value="1"/>
</dbReference>
<feature type="domain" description="Reverse transcriptase" evidence="10">
    <location>
        <begin position="1"/>
        <end position="266"/>
    </location>
</feature>
<comment type="caution">
    <text evidence="11">The sequence shown here is derived from an EMBL/GenBank/DDBJ whole genome shotgun (WGS) entry which is preliminary data.</text>
</comment>
<dbReference type="EC" id="2.7.7.49" evidence="1"/>
<sequence>MNVKSNEREWIDFFIERKVDLNQAKILTSYAINLQEKSLPVIFEIEHFSKLLGIELSLASRIVTKPERFYRVFNVKKRRGGSRVISSPYPKLYYVQSWIKDNILQKIRVHESAFAYKKNTSHIDNARVHCFSDEMLKVDISKFFDNILKSNIVDIFVKCGYSKKLSEQLASFCSQGDHLPQGAPTSPVISNIFMFELDNRLSKVAEENNLKYSRYADDICFSGKRISQNLLELVNRAITDYGFQLNNRKTRLYKSQDVKSVTGIVVSNGKLRTPKRIRREFRADCHHLLSNGYLQFNGELGVFNPLMLDEVIGKGRYILSVEPENQFVSDQMSKLATLRSKYLSLSL</sequence>
<dbReference type="CDD" id="cd03487">
    <property type="entry name" value="RT_Bac_retron_II"/>
    <property type="match status" value="1"/>
</dbReference>
<gene>
    <name evidence="11" type="ORF">FCV52_08020</name>
</gene>
<accession>A0A4U1YY68</accession>
<dbReference type="InterPro" id="IPR051083">
    <property type="entry name" value="GrpII_Intron_Splice-Mob/Def"/>
</dbReference>
<dbReference type="GO" id="GO:0051607">
    <property type="term" value="P:defense response to virus"/>
    <property type="evidence" value="ECO:0007669"/>
    <property type="project" value="UniProtKB-KW"/>
</dbReference>
<dbReference type="Pfam" id="PF00078">
    <property type="entry name" value="RVT_1"/>
    <property type="match status" value="1"/>
</dbReference>
<evidence type="ECO:0000313" key="12">
    <source>
        <dbReference type="Proteomes" id="UP000305234"/>
    </source>
</evidence>
<dbReference type="InterPro" id="IPR000123">
    <property type="entry name" value="Reverse_transcriptase_msDNA"/>
</dbReference>
<dbReference type="PRINTS" id="PR00866">
    <property type="entry name" value="RNADNAPOLMS"/>
</dbReference>